<dbReference type="AlphaFoldDB" id="A0A175YFY3"/>
<dbReference type="EMBL" id="CP093351">
    <property type="protein sequence ID" value="WOH15218.1"/>
    <property type="molecule type" value="Genomic_DNA"/>
</dbReference>
<sequence>MIMVAGLQPLTSLYPNVVAKEDFLTPNKLAPFKNYSSQLAALDFKSCATARRCIRNDKFRLSTIIARFRTYFDGGHAPTLYI</sequence>
<organism evidence="1 2">
    <name type="scientific">Daucus carota subsp. sativus</name>
    <name type="common">Carrot</name>
    <dbReference type="NCBI Taxonomy" id="79200"/>
    <lineage>
        <taxon>Eukaryota</taxon>
        <taxon>Viridiplantae</taxon>
        <taxon>Streptophyta</taxon>
        <taxon>Embryophyta</taxon>
        <taxon>Tracheophyta</taxon>
        <taxon>Spermatophyta</taxon>
        <taxon>Magnoliopsida</taxon>
        <taxon>eudicotyledons</taxon>
        <taxon>Gunneridae</taxon>
        <taxon>Pentapetalae</taxon>
        <taxon>asterids</taxon>
        <taxon>campanulids</taxon>
        <taxon>Apiales</taxon>
        <taxon>Apiaceae</taxon>
        <taxon>Apioideae</taxon>
        <taxon>Scandiceae</taxon>
        <taxon>Daucinae</taxon>
        <taxon>Daucus</taxon>
        <taxon>Daucus sect. Daucus</taxon>
    </lineage>
</organism>
<dbReference type="InterPro" id="IPR052272">
    <property type="entry name" value="GT106_glycosyltransferase"/>
</dbReference>
<gene>
    <name evidence="1" type="ORF">DCAR_0934755</name>
</gene>
<dbReference type="PANTHER" id="PTHR31933:SF4">
    <property type="entry name" value="O-FUCOSYLTRANSFERASE 8"/>
    <property type="match status" value="1"/>
</dbReference>
<keyword evidence="2" id="KW-1185">Reference proteome</keyword>
<evidence type="ECO:0000313" key="1">
    <source>
        <dbReference type="EMBL" id="WOH15218.1"/>
    </source>
</evidence>
<reference evidence="1" key="1">
    <citation type="journal article" date="2016" name="Nat. Genet.">
        <title>A high-quality carrot genome assembly provides new insights into carotenoid accumulation and asterid genome evolution.</title>
        <authorList>
            <person name="Iorizzo M."/>
            <person name="Ellison S."/>
            <person name="Senalik D."/>
            <person name="Zeng P."/>
            <person name="Satapoomin P."/>
            <person name="Huang J."/>
            <person name="Bowman M."/>
            <person name="Iovene M."/>
            <person name="Sanseverino W."/>
            <person name="Cavagnaro P."/>
            <person name="Yildiz M."/>
            <person name="Macko-Podgorni A."/>
            <person name="Moranska E."/>
            <person name="Grzebelus E."/>
            <person name="Grzebelus D."/>
            <person name="Ashrafi H."/>
            <person name="Zheng Z."/>
            <person name="Cheng S."/>
            <person name="Spooner D."/>
            <person name="Van Deynze A."/>
            <person name="Simon P."/>
        </authorList>
    </citation>
    <scope>NUCLEOTIDE SEQUENCE</scope>
    <source>
        <tissue evidence="1">Leaf</tissue>
    </source>
</reference>
<proteinExistence type="predicted"/>
<dbReference type="PANTHER" id="PTHR31933">
    <property type="entry name" value="O-FUCOSYLTRANSFERASE 2-RELATED"/>
    <property type="match status" value="1"/>
</dbReference>
<dbReference type="Gramene" id="KZM82403">
    <property type="protein sequence ID" value="KZM82403"/>
    <property type="gene ID" value="DCAR_029972"/>
</dbReference>
<evidence type="ECO:0000313" key="2">
    <source>
        <dbReference type="Proteomes" id="UP000077755"/>
    </source>
</evidence>
<protein>
    <submittedName>
        <fullName evidence="1">Uncharacterized protein</fullName>
    </submittedName>
</protein>
<name>A0A175YFY3_DAUCS</name>
<accession>A0A175YFY3</accession>
<reference evidence="1" key="2">
    <citation type="submission" date="2022-03" db="EMBL/GenBank/DDBJ databases">
        <title>Draft title - Genomic analysis of global carrot germplasm unveils the trajectory of domestication and the origin of high carotenoid orange carrot.</title>
        <authorList>
            <person name="Iorizzo M."/>
            <person name="Ellison S."/>
            <person name="Senalik D."/>
            <person name="Macko-Podgorni A."/>
            <person name="Grzebelus D."/>
            <person name="Bostan H."/>
            <person name="Rolling W."/>
            <person name="Curaba J."/>
            <person name="Simon P."/>
        </authorList>
    </citation>
    <scope>NUCLEOTIDE SEQUENCE</scope>
    <source>
        <tissue evidence="1">Leaf</tissue>
    </source>
</reference>
<dbReference type="Proteomes" id="UP000077755">
    <property type="component" value="Chromosome 9"/>
</dbReference>